<accession>A0A2M6WWD1</accession>
<reference evidence="3" key="1">
    <citation type="submission" date="2017-09" db="EMBL/GenBank/DDBJ databases">
        <title>Depth-based differentiation of microbial function through sediment-hosted aquifers and enrichment of novel symbionts in the deep terrestrial subsurface.</title>
        <authorList>
            <person name="Probst A.J."/>
            <person name="Ladd B."/>
            <person name="Jarett J.K."/>
            <person name="Geller-Mcgrath D.E."/>
            <person name="Sieber C.M.K."/>
            <person name="Emerson J.B."/>
            <person name="Anantharaman K."/>
            <person name="Thomas B.C."/>
            <person name="Malmstrom R."/>
            <person name="Stieglmeier M."/>
            <person name="Klingl A."/>
            <person name="Woyke T."/>
            <person name="Ryan C.M."/>
            <person name="Banfield J.F."/>
        </authorList>
    </citation>
    <scope>NUCLEOTIDE SEQUENCE [LARGE SCALE GENOMIC DNA]</scope>
</reference>
<organism evidence="2 3">
    <name type="scientific">Candidatus Berkelbacteria bacterium CG10_big_fil_rev_8_21_14_0_10_41_12</name>
    <dbReference type="NCBI Taxonomy" id="1974513"/>
    <lineage>
        <taxon>Bacteria</taxon>
        <taxon>Candidatus Berkelbacteria</taxon>
    </lineage>
</organism>
<name>A0A2M6WWD1_9BACT</name>
<protein>
    <recommendedName>
        <fullName evidence="1">Reverse transcriptase domain-containing protein</fullName>
    </recommendedName>
</protein>
<evidence type="ECO:0000259" key="1">
    <source>
        <dbReference type="PROSITE" id="PS50878"/>
    </source>
</evidence>
<dbReference type="CDD" id="cd01651">
    <property type="entry name" value="RT_G2_intron"/>
    <property type="match status" value="1"/>
</dbReference>
<gene>
    <name evidence="2" type="ORF">COT77_03250</name>
</gene>
<evidence type="ECO:0000313" key="2">
    <source>
        <dbReference type="EMBL" id="PIT97105.1"/>
    </source>
</evidence>
<dbReference type="InterPro" id="IPR051083">
    <property type="entry name" value="GrpII_Intron_Splice-Mob/Def"/>
</dbReference>
<proteinExistence type="predicted"/>
<feature type="domain" description="Reverse transcriptase" evidence="1">
    <location>
        <begin position="1"/>
        <end position="275"/>
    </location>
</feature>
<dbReference type="InterPro" id="IPR043502">
    <property type="entry name" value="DNA/RNA_pol_sf"/>
</dbReference>
<dbReference type="EMBL" id="PEZV01000036">
    <property type="protein sequence ID" value="PIT97105.1"/>
    <property type="molecule type" value="Genomic_DNA"/>
</dbReference>
<dbReference type="PANTHER" id="PTHR34047">
    <property type="entry name" value="NUCLEAR INTRON MATURASE 1, MITOCHONDRIAL-RELATED"/>
    <property type="match status" value="1"/>
</dbReference>
<dbReference type="SUPFAM" id="SSF56672">
    <property type="entry name" value="DNA/RNA polymerases"/>
    <property type="match status" value="1"/>
</dbReference>
<comment type="caution">
    <text evidence="2">The sequence shown here is derived from an EMBL/GenBank/DDBJ whole genome shotgun (WGS) entry which is preliminary data.</text>
</comment>
<dbReference type="PROSITE" id="PS50878">
    <property type="entry name" value="RT_POL"/>
    <property type="match status" value="1"/>
</dbReference>
<sequence>MKTATHLYSRIISIDNLLIVWEKFVMNKKKKRDMRIFAQNLFPNILSLHNDLTNLTYRHANYECFNVCDPKPRIIHKAIVRDRLLHHAIYRVLMPIFDKTFIFDCYSCRKLKGTHRAFRRLVVVARKQSKNYSQACCALKCDIRKFFHSIDHQVLIEFLSQRIVDEKLMNLLTEIIESFESLPSKGMPLGNLTSQLFANIYMDPLDKFVKHKLKAKYYLRYADDFMFLANNRELLLEYLREVEQFLGEHLKLSFHPDKIVLRKLNWGLDFVGYVTFPNFNLPRKKTTKRMFIKLERIRETQPEKLRGTLQSYAGYLKHINANSLSLRLKKHYT</sequence>
<dbReference type="AlphaFoldDB" id="A0A2M6WWD1"/>
<dbReference type="Proteomes" id="UP000228596">
    <property type="component" value="Unassembled WGS sequence"/>
</dbReference>
<dbReference type="PANTHER" id="PTHR34047:SF8">
    <property type="entry name" value="PROTEIN YKFC"/>
    <property type="match status" value="1"/>
</dbReference>
<evidence type="ECO:0000313" key="3">
    <source>
        <dbReference type="Proteomes" id="UP000228596"/>
    </source>
</evidence>
<dbReference type="Pfam" id="PF00078">
    <property type="entry name" value="RVT_1"/>
    <property type="match status" value="1"/>
</dbReference>
<dbReference type="InterPro" id="IPR000477">
    <property type="entry name" value="RT_dom"/>
</dbReference>